<feature type="domain" description="O-acyltransferase WSD1-like N-terminal" evidence="12">
    <location>
        <begin position="4"/>
        <end position="285"/>
    </location>
</feature>
<dbReference type="UniPathway" id="UPA00282"/>
<dbReference type="Pfam" id="PF06974">
    <property type="entry name" value="WS_DGAT_C"/>
    <property type="match status" value="1"/>
</dbReference>
<evidence type="ECO:0000256" key="10">
    <source>
        <dbReference type="ARBA" id="ARBA00048109"/>
    </source>
</evidence>
<evidence type="ECO:0000256" key="8">
    <source>
        <dbReference type="ARBA" id="ARBA00023098"/>
    </source>
</evidence>
<organism evidence="14 15">
    <name type="scientific">Pseudomonas pohangensis</name>
    <dbReference type="NCBI Taxonomy" id="364197"/>
    <lineage>
        <taxon>Bacteria</taxon>
        <taxon>Pseudomonadati</taxon>
        <taxon>Pseudomonadota</taxon>
        <taxon>Gammaproteobacteria</taxon>
        <taxon>Pseudomonadales</taxon>
        <taxon>Pseudomonadaceae</taxon>
        <taxon>Pseudomonas</taxon>
    </lineage>
</organism>
<evidence type="ECO:0000256" key="5">
    <source>
        <dbReference type="ARBA" id="ARBA00022516"/>
    </source>
</evidence>
<evidence type="ECO:0000256" key="6">
    <source>
        <dbReference type="ARBA" id="ARBA00022679"/>
    </source>
</evidence>
<feature type="compositionally biased region" description="Low complexity" evidence="11">
    <location>
        <begin position="561"/>
        <end position="583"/>
    </location>
</feature>
<dbReference type="OrthoDB" id="9810950at2"/>
<dbReference type="EMBL" id="LT629785">
    <property type="protein sequence ID" value="SDU34670.1"/>
    <property type="molecule type" value="Genomic_DNA"/>
</dbReference>
<dbReference type="GO" id="GO:0005886">
    <property type="term" value="C:plasma membrane"/>
    <property type="evidence" value="ECO:0007669"/>
    <property type="project" value="TreeGrafter"/>
</dbReference>
<dbReference type="PANTHER" id="PTHR31650:SF1">
    <property type="entry name" value="WAX ESTER SYNTHASE_DIACYLGLYCEROL ACYLTRANSFERASE 4-RELATED"/>
    <property type="match status" value="1"/>
</dbReference>
<dbReference type="Proteomes" id="UP000243232">
    <property type="component" value="Chromosome I"/>
</dbReference>
<dbReference type="InterPro" id="IPR014292">
    <property type="entry name" value="Acyl_transf_WS/DGAT"/>
</dbReference>
<evidence type="ECO:0000256" key="3">
    <source>
        <dbReference type="ARBA" id="ARBA00009587"/>
    </source>
</evidence>
<feature type="region of interest" description="Disordered" evidence="11">
    <location>
        <begin position="227"/>
        <end position="246"/>
    </location>
</feature>
<evidence type="ECO:0000259" key="13">
    <source>
        <dbReference type="Pfam" id="PF06974"/>
    </source>
</evidence>
<evidence type="ECO:0000256" key="1">
    <source>
        <dbReference type="ARBA" id="ARBA00004771"/>
    </source>
</evidence>
<comment type="catalytic activity">
    <reaction evidence="10">
        <text>an acyl-CoA + a 1,2-diacyl-sn-glycerol = a triacyl-sn-glycerol + CoA</text>
        <dbReference type="Rhea" id="RHEA:10868"/>
        <dbReference type="ChEBI" id="CHEBI:17815"/>
        <dbReference type="ChEBI" id="CHEBI:57287"/>
        <dbReference type="ChEBI" id="CHEBI:58342"/>
        <dbReference type="ChEBI" id="CHEBI:64615"/>
        <dbReference type="EC" id="2.3.1.20"/>
    </reaction>
</comment>
<name>A0A1H2HRY4_9PSED</name>
<protein>
    <recommendedName>
        <fullName evidence="4">diacylglycerol O-acyltransferase</fullName>
        <ecNumber evidence="4">2.3.1.20</ecNumber>
    </recommendedName>
</protein>
<dbReference type="Pfam" id="PF03007">
    <property type="entry name" value="WS_DGAT_cat"/>
    <property type="match status" value="1"/>
</dbReference>
<evidence type="ECO:0000313" key="15">
    <source>
        <dbReference type="Proteomes" id="UP000243232"/>
    </source>
</evidence>
<dbReference type="GO" id="GO:0001666">
    <property type="term" value="P:response to hypoxia"/>
    <property type="evidence" value="ECO:0007669"/>
    <property type="project" value="TreeGrafter"/>
</dbReference>
<dbReference type="PANTHER" id="PTHR31650">
    <property type="entry name" value="O-ACYLTRANSFERASE (WSD1-LIKE) FAMILY PROTEIN"/>
    <property type="match status" value="1"/>
</dbReference>
<dbReference type="AlphaFoldDB" id="A0A1H2HRY4"/>
<gene>
    <name evidence="14" type="ORF">SAMN05216296_3223</name>
</gene>
<dbReference type="GO" id="GO:0004144">
    <property type="term" value="F:diacylglycerol O-acyltransferase activity"/>
    <property type="evidence" value="ECO:0007669"/>
    <property type="project" value="UniProtKB-EC"/>
</dbReference>
<comment type="similarity">
    <text evidence="3">Belongs to the long-chain O-acyltransferase family.</text>
</comment>
<evidence type="ECO:0000259" key="12">
    <source>
        <dbReference type="Pfam" id="PF03007"/>
    </source>
</evidence>
<accession>A0A1H2HRY4</accession>
<reference evidence="15" key="1">
    <citation type="submission" date="2016-10" db="EMBL/GenBank/DDBJ databases">
        <authorList>
            <person name="Varghese N."/>
            <person name="Submissions S."/>
        </authorList>
    </citation>
    <scope>NUCLEOTIDE SEQUENCE [LARGE SCALE GENOMIC DNA]</scope>
    <source>
        <strain evidence="15">DSM 17875</strain>
    </source>
</reference>
<dbReference type="NCBIfam" id="TIGR02946">
    <property type="entry name" value="acyl_WS_DGAT"/>
    <property type="match status" value="1"/>
</dbReference>
<keyword evidence="5" id="KW-0444">Lipid biosynthesis</keyword>
<dbReference type="GO" id="GO:0006071">
    <property type="term" value="P:glycerol metabolic process"/>
    <property type="evidence" value="ECO:0007669"/>
    <property type="project" value="UniProtKB-KW"/>
</dbReference>
<evidence type="ECO:0000256" key="11">
    <source>
        <dbReference type="SAM" id="MobiDB-lite"/>
    </source>
</evidence>
<keyword evidence="15" id="KW-1185">Reference proteome</keyword>
<dbReference type="RefSeq" id="WP_090197671.1">
    <property type="nucleotide sequence ID" value="NZ_LT629785.1"/>
</dbReference>
<keyword evidence="7" id="KW-0319">Glycerol metabolism</keyword>
<dbReference type="InterPro" id="IPR009721">
    <property type="entry name" value="O-acyltransferase_WSD1_C"/>
</dbReference>
<feature type="domain" description="O-acyltransferase WSD1 C-terminal" evidence="13">
    <location>
        <begin position="326"/>
        <end position="468"/>
    </location>
</feature>
<dbReference type="InterPro" id="IPR045034">
    <property type="entry name" value="O-acyltransferase_WSD1-like"/>
</dbReference>
<evidence type="ECO:0000313" key="14">
    <source>
        <dbReference type="EMBL" id="SDU34670.1"/>
    </source>
</evidence>
<comment type="pathway">
    <text evidence="2">Lipid metabolism.</text>
</comment>
<dbReference type="GO" id="GO:0019432">
    <property type="term" value="P:triglyceride biosynthetic process"/>
    <property type="evidence" value="ECO:0007669"/>
    <property type="project" value="UniProtKB-UniPathway"/>
</dbReference>
<evidence type="ECO:0000256" key="7">
    <source>
        <dbReference type="ARBA" id="ARBA00022798"/>
    </source>
</evidence>
<dbReference type="STRING" id="364197.SAMN05216296_3223"/>
<sequence length="583" mass="62524">MRQLSGMDNLFLALEDNNQHMHVGGLGIYDPSTAPGGKVRFKGVLEFFEKRLNKSKVFRRRLVNLPLGIDRPYWIDTPEIDVEYHIRHIALPKPGDWRQLCIQVARLHARPLDMSMPAWECYVIEGLDNISGIPPGSFAFYIKMHHSAIDGEAGAELMKAIHSLSSVDDSTQDKSAIIADREPSTIELLARTVGHRASMVGDTSRLLLDIGKLGLNFGRNYLQRMGEEPQPKSADEPKAVPGKAPVTRFDMPVSAHRVVEALGLPMREIQEIRSKVPGATVNDVFMAVTGGALRKYLGDKHELPAASLNAMVPMTTRGAKKDADVGNQVGMSAMPICTDIADPIERLNKVRRGSSKTKQATSSVGKDLPGKLINLLPAVAGKMLITKGLLPLVNLTISNVRGPDVPLYLAGAQMVLFLPVSIPMDNLGLNITGFSYNGTLWVCVTVCRQMMPDPAVFAQCYRESFEELLLATKKMTAAAPDKGAAKPGAAARSSKVSAAKPPSRPAVAKTAAKTAGSAPAAKTPVKAPAAKPAAKPAARKAPLQPPANRPPLKKVERKPLAKAAAKAKTGSSGQAGKAASKNK</sequence>
<keyword evidence="6 14" id="KW-0808">Transferase</keyword>
<dbReference type="EC" id="2.3.1.20" evidence="4"/>
<proteinExistence type="inferred from homology"/>
<feature type="compositionally biased region" description="Low complexity" evidence="11">
    <location>
        <begin position="480"/>
        <end position="542"/>
    </location>
</feature>
<dbReference type="InterPro" id="IPR004255">
    <property type="entry name" value="O-acyltransferase_WSD1_N"/>
</dbReference>
<dbReference type="GO" id="GO:0071731">
    <property type="term" value="P:response to nitric oxide"/>
    <property type="evidence" value="ECO:0007669"/>
    <property type="project" value="TreeGrafter"/>
</dbReference>
<evidence type="ECO:0000256" key="4">
    <source>
        <dbReference type="ARBA" id="ARBA00013244"/>
    </source>
</evidence>
<evidence type="ECO:0000256" key="9">
    <source>
        <dbReference type="ARBA" id="ARBA00023315"/>
    </source>
</evidence>
<comment type="pathway">
    <text evidence="1">Glycerolipid metabolism; triacylglycerol biosynthesis.</text>
</comment>
<feature type="region of interest" description="Disordered" evidence="11">
    <location>
        <begin position="480"/>
        <end position="583"/>
    </location>
</feature>
<dbReference type="GO" id="GO:0051701">
    <property type="term" value="P:biological process involved in interaction with host"/>
    <property type="evidence" value="ECO:0007669"/>
    <property type="project" value="TreeGrafter"/>
</dbReference>
<feature type="compositionally biased region" description="Basic and acidic residues" evidence="11">
    <location>
        <begin position="227"/>
        <end position="238"/>
    </location>
</feature>
<evidence type="ECO:0000256" key="2">
    <source>
        <dbReference type="ARBA" id="ARBA00005189"/>
    </source>
</evidence>
<keyword evidence="8" id="KW-0443">Lipid metabolism</keyword>
<keyword evidence="9 14" id="KW-0012">Acyltransferase</keyword>